<proteinExistence type="predicted"/>
<dbReference type="GO" id="GO:0005524">
    <property type="term" value="F:ATP binding"/>
    <property type="evidence" value="ECO:0007669"/>
    <property type="project" value="InterPro"/>
</dbReference>
<evidence type="ECO:0000313" key="4">
    <source>
        <dbReference type="EMBL" id="TFJ83437.1"/>
    </source>
</evidence>
<dbReference type="GO" id="GO:0003877">
    <property type="term" value="F:ATP:ADP adenylyltransferase activity"/>
    <property type="evidence" value="ECO:0007669"/>
    <property type="project" value="InterPro"/>
</dbReference>
<feature type="compositionally biased region" description="Low complexity" evidence="1">
    <location>
        <begin position="41"/>
        <end position="57"/>
    </location>
</feature>
<evidence type="ECO:0000259" key="3">
    <source>
        <dbReference type="Pfam" id="PF19327"/>
    </source>
</evidence>
<dbReference type="Pfam" id="PF09830">
    <property type="entry name" value="ATP_transf"/>
    <property type="match status" value="1"/>
</dbReference>
<dbReference type="InterPro" id="IPR019200">
    <property type="entry name" value="ATP_adenylylTrfase_C"/>
</dbReference>
<sequence length="476" mass="50522">MAEECKSASACPPVPSSSQLSDPDDNNSEFSRFSTARGGPTTSSSFPTSLVSSSAAPALPPQTWQPMETSTTQDLHRPHASPDWWLEASQKTTQCLDVASELFAEHRRLGLGLAALLMCLGIWLNVNGNANGGFTGGGASIAPEGAGLWGRQGQGGDLPSPLRRLIQETRARALGAGNHQMGSTGSSAPALQPLPTKREVVQEGRVGFLVSEVTTAAVEEKKALLARSPGGTDPFGEGERESLLTICKRGPAHVLMLNKFPTMTDHLLLVTESWHPQAGLLRADDLIAWWDLLRDVPAVGFFNSGPEAGASQGHRHLQAIPVDALSLPSLPPPRPTLPVPMDALIGPHLASLPPHSALSTSQVLSLPFRHRIAPIPPSPTPAELQRVYRRLLKEIGVVETGQEVEGSPGVEEETKAHNLVMTKEWLLAVPRSQADYAGVDVNGMGFLGCLLSGGAETTQTIKRVGPFNILKAVVPP</sequence>
<dbReference type="Proteomes" id="UP000355283">
    <property type="component" value="Unassembled WGS sequence"/>
</dbReference>
<dbReference type="PANTHER" id="PTHR38420:SF1">
    <property type="entry name" value="PUTATIVE (AFU_ORTHOLOGUE AFUA_5G14690)-RELATED"/>
    <property type="match status" value="1"/>
</dbReference>
<evidence type="ECO:0000259" key="2">
    <source>
        <dbReference type="Pfam" id="PF09830"/>
    </source>
</evidence>
<dbReference type="InterPro" id="IPR043171">
    <property type="entry name" value="Ap4A_phos1/2-like"/>
</dbReference>
<comment type="caution">
    <text evidence="4">The sequence shown here is derived from an EMBL/GenBank/DDBJ whole genome shotgun (WGS) entry which is preliminary data.</text>
</comment>
<protein>
    <submittedName>
        <fullName evidence="4">Uncharacterized protein</fullName>
    </submittedName>
</protein>
<dbReference type="SUPFAM" id="SSF54197">
    <property type="entry name" value="HIT-like"/>
    <property type="match status" value="1"/>
</dbReference>
<keyword evidence="5" id="KW-1185">Reference proteome</keyword>
<accession>A0A4D9CZ20</accession>
<dbReference type="GO" id="GO:0009117">
    <property type="term" value="P:nucleotide metabolic process"/>
    <property type="evidence" value="ECO:0007669"/>
    <property type="project" value="InterPro"/>
</dbReference>
<feature type="domain" description="ATP adenylyltransferase C-terminal" evidence="2">
    <location>
        <begin position="365"/>
        <end position="473"/>
    </location>
</feature>
<evidence type="ECO:0000313" key="5">
    <source>
        <dbReference type="Proteomes" id="UP000355283"/>
    </source>
</evidence>
<reference evidence="4 5" key="1">
    <citation type="submission" date="2019-01" db="EMBL/GenBank/DDBJ databases">
        <title>Nuclear Genome Assembly of the Microalgal Biofuel strain Nannochloropsis salina CCMP1776.</title>
        <authorList>
            <person name="Hovde B."/>
        </authorList>
    </citation>
    <scope>NUCLEOTIDE SEQUENCE [LARGE SCALE GENOMIC DNA]</scope>
    <source>
        <strain evidence="4 5">CCMP1776</strain>
    </source>
</reference>
<feature type="compositionally biased region" description="Polar residues" evidence="1">
    <location>
        <begin position="62"/>
        <end position="73"/>
    </location>
</feature>
<dbReference type="OrthoDB" id="10267950at2759"/>
<dbReference type="PANTHER" id="PTHR38420">
    <property type="entry name" value="AP-4-A PHOSPHORYLASE II"/>
    <property type="match status" value="1"/>
</dbReference>
<gene>
    <name evidence="4" type="ORF">NSK_005277</name>
</gene>
<dbReference type="InterPro" id="IPR009163">
    <property type="entry name" value="Ap4A_phos1/2"/>
</dbReference>
<dbReference type="Pfam" id="PF19327">
    <property type="entry name" value="Ap4A_phos_N"/>
    <property type="match status" value="1"/>
</dbReference>
<dbReference type="AlphaFoldDB" id="A0A4D9CZ20"/>
<organism evidence="4 5">
    <name type="scientific">Nannochloropsis salina CCMP1776</name>
    <dbReference type="NCBI Taxonomy" id="1027361"/>
    <lineage>
        <taxon>Eukaryota</taxon>
        <taxon>Sar</taxon>
        <taxon>Stramenopiles</taxon>
        <taxon>Ochrophyta</taxon>
        <taxon>Eustigmatophyceae</taxon>
        <taxon>Eustigmatales</taxon>
        <taxon>Monodopsidaceae</taxon>
        <taxon>Microchloropsis</taxon>
        <taxon>Microchloropsis salina</taxon>
    </lineage>
</organism>
<dbReference type="InterPro" id="IPR036265">
    <property type="entry name" value="HIT-like_sf"/>
</dbReference>
<feature type="region of interest" description="Disordered" evidence="1">
    <location>
        <begin position="1"/>
        <end position="78"/>
    </location>
</feature>
<dbReference type="InterPro" id="IPR045759">
    <property type="entry name" value="Ap4A_phos1/2_N"/>
</dbReference>
<feature type="domain" description="Ap4A phosphorylase 1/2 N-terminal" evidence="3">
    <location>
        <begin position="183"/>
        <end position="324"/>
    </location>
</feature>
<dbReference type="EMBL" id="SDOX01000036">
    <property type="protein sequence ID" value="TFJ83437.1"/>
    <property type="molecule type" value="Genomic_DNA"/>
</dbReference>
<dbReference type="Gene3D" id="3.30.428.70">
    <property type="match status" value="1"/>
</dbReference>
<name>A0A4D9CZ20_9STRA</name>
<evidence type="ECO:0000256" key="1">
    <source>
        <dbReference type="SAM" id="MobiDB-lite"/>
    </source>
</evidence>